<feature type="compositionally biased region" description="Basic and acidic residues" evidence="1">
    <location>
        <begin position="416"/>
        <end position="426"/>
    </location>
</feature>
<protein>
    <submittedName>
        <fullName evidence="3">Uncharacterized protein</fullName>
    </submittedName>
</protein>
<evidence type="ECO:0000256" key="1">
    <source>
        <dbReference type="SAM" id="MobiDB-lite"/>
    </source>
</evidence>
<organism evidence="3 4">
    <name type="scientific">Viridothelium virens</name>
    <name type="common">Speckled blister lichen</name>
    <name type="synonym">Trypethelium virens</name>
    <dbReference type="NCBI Taxonomy" id="1048519"/>
    <lineage>
        <taxon>Eukaryota</taxon>
        <taxon>Fungi</taxon>
        <taxon>Dikarya</taxon>
        <taxon>Ascomycota</taxon>
        <taxon>Pezizomycotina</taxon>
        <taxon>Dothideomycetes</taxon>
        <taxon>Dothideomycetes incertae sedis</taxon>
        <taxon>Trypetheliales</taxon>
        <taxon>Trypetheliaceae</taxon>
        <taxon>Viridothelium</taxon>
    </lineage>
</organism>
<feature type="region of interest" description="Disordered" evidence="1">
    <location>
        <begin position="94"/>
        <end position="164"/>
    </location>
</feature>
<feature type="region of interest" description="Disordered" evidence="1">
    <location>
        <begin position="252"/>
        <end position="313"/>
    </location>
</feature>
<keyword evidence="2" id="KW-0472">Membrane</keyword>
<feature type="compositionally biased region" description="Polar residues" evidence="1">
    <location>
        <begin position="116"/>
        <end position="131"/>
    </location>
</feature>
<sequence>MADSAEFLLDNPGRPAMNEDDTMRRYINIGAWAALLTAIVFAIMKFAGIKIVFLMKALCFTLLYILILVIGFFRDALDRSSQMVARLLVGPEDANGTATNVTNNPPPNPGTPGTPISTLTRYHIESTNGNGIPSAPTPGRRTPNGDDRQSSHSLPERKAGMDPHILQNFRRLERVFYSNATAADYLDPKSMDNALKMLEQGPEITLDDAQRIGFPDILGIICRRPDRLPEQDQYHYSSRAYELMKRYGFPQNYESLAPTPTPSDRSDYAGPSRRRSDSTSIPSFMQRNTSSLFSPQGAGTASQQSSRSTPSIRSPMFEAFDRTTEDLLQRVKLRFSYTNRDGKRRRTMLGQATIPEESEQGSVGDEELERELEQALEQEEGNRRQETPRTDRDDRLAAEQLHRELALAGAKGKGKGKAEAPKEHGVRSMLTRSAHKLGQGSLDPGMRMNTNLVF</sequence>
<dbReference type="Proteomes" id="UP000800092">
    <property type="component" value="Unassembled WGS sequence"/>
</dbReference>
<keyword evidence="2" id="KW-1133">Transmembrane helix</keyword>
<proteinExistence type="predicted"/>
<feature type="compositionally biased region" description="Polar residues" evidence="1">
    <location>
        <begin position="278"/>
        <end position="312"/>
    </location>
</feature>
<evidence type="ECO:0000313" key="3">
    <source>
        <dbReference type="EMBL" id="KAF2230182.1"/>
    </source>
</evidence>
<keyword evidence="2" id="KW-0812">Transmembrane</keyword>
<feature type="region of interest" description="Disordered" evidence="1">
    <location>
        <begin position="344"/>
        <end position="454"/>
    </location>
</feature>
<feature type="compositionally biased region" description="Basic and acidic residues" evidence="1">
    <location>
        <begin position="143"/>
        <end position="161"/>
    </location>
</feature>
<dbReference type="AlphaFoldDB" id="A0A6A6GWL3"/>
<evidence type="ECO:0000313" key="4">
    <source>
        <dbReference type="Proteomes" id="UP000800092"/>
    </source>
</evidence>
<dbReference type="EMBL" id="ML991846">
    <property type="protein sequence ID" value="KAF2230182.1"/>
    <property type="molecule type" value="Genomic_DNA"/>
</dbReference>
<feature type="transmembrane region" description="Helical" evidence="2">
    <location>
        <begin position="26"/>
        <end position="44"/>
    </location>
</feature>
<feature type="compositionally biased region" description="Basic and acidic residues" evidence="1">
    <location>
        <begin position="380"/>
        <end position="405"/>
    </location>
</feature>
<gene>
    <name evidence="3" type="ORF">EV356DRAFT_536631</name>
</gene>
<reference evidence="3" key="1">
    <citation type="journal article" date="2020" name="Stud. Mycol.">
        <title>101 Dothideomycetes genomes: a test case for predicting lifestyles and emergence of pathogens.</title>
        <authorList>
            <person name="Haridas S."/>
            <person name="Albert R."/>
            <person name="Binder M."/>
            <person name="Bloem J."/>
            <person name="Labutti K."/>
            <person name="Salamov A."/>
            <person name="Andreopoulos B."/>
            <person name="Baker S."/>
            <person name="Barry K."/>
            <person name="Bills G."/>
            <person name="Bluhm B."/>
            <person name="Cannon C."/>
            <person name="Castanera R."/>
            <person name="Culley D."/>
            <person name="Daum C."/>
            <person name="Ezra D."/>
            <person name="Gonzalez J."/>
            <person name="Henrissat B."/>
            <person name="Kuo A."/>
            <person name="Liang C."/>
            <person name="Lipzen A."/>
            <person name="Lutzoni F."/>
            <person name="Magnuson J."/>
            <person name="Mondo S."/>
            <person name="Nolan M."/>
            <person name="Ohm R."/>
            <person name="Pangilinan J."/>
            <person name="Park H.-J."/>
            <person name="Ramirez L."/>
            <person name="Alfaro M."/>
            <person name="Sun H."/>
            <person name="Tritt A."/>
            <person name="Yoshinaga Y."/>
            <person name="Zwiers L.-H."/>
            <person name="Turgeon B."/>
            <person name="Goodwin S."/>
            <person name="Spatafora J."/>
            <person name="Crous P."/>
            <person name="Grigoriev I."/>
        </authorList>
    </citation>
    <scope>NUCLEOTIDE SEQUENCE</scope>
    <source>
        <strain evidence="3">Tuck. ex Michener</strain>
    </source>
</reference>
<keyword evidence="4" id="KW-1185">Reference proteome</keyword>
<dbReference type="OrthoDB" id="10658290at2759"/>
<feature type="transmembrane region" description="Helical" evidence="2">
    <location>
        <begin position="51"/>
        <end position="73"/>
    </location>
</feature>
<name>A0A6A6GWL3_VIRVR</name>
<evidence type="ECO:0000256" key="2">
    <source>
        <dbReference type="SAM" id="Phobius"/>
    </source>
</evidence>
<accession>A0A6A6GWL3</accession>
<feature type="compositionally biased region" description="Acidic residues" evidence="1">
    <location>
        <begin position="356"/>
        <end position="379"/>
    </location>
</feature>